<accession>A0ABR4AK52</accession>
<dbReference type="Proteomes" id="UP001590950">
    <property type="component" value="Unassembled WGS sequence"/>
</dbReference>
<proteinExistence type="predicted"/>
<evidence type="ECO:0000313" key="1">
    <source>
        <dbReference type="EMBL" id="KAL2046153.1"/>
    </source>
</evidence>
<sequence length="101" mass="11523">MLIPPCLDPPVFATAVALFRQTRLVREPSSIKLPRWKWCCDRVASKKAKLYRSPQKIAVLPLREKFQHVVTLQQPKTARKHLVQTLIDCHIQADISAGNNP</sequence>
<name>A0ABR4AK52_9LECA</name>
<evidence type="ECO:0000313" key="2">
    <source>
        <dbReference type="Proteomes" id="UP001590950"/>
    </source>
</evidence>
<comment type="caution">
    <text evidence="1">The sequence shown here is derived from an EMBL/GenBank/DDBJ whole genome shotgun (WGS) entry which is preliminary data.</text>
</comment>
<organism evidence="1 2">
    <name type="scientific">Stereocaulon virgatum</name>
    <dbReference type="NCBI Taxonomy" id="373712"/>
    <lineage>
        <taxon>Eukaryota</taxon>
        <taxon>Fungi</taxon>
        <taxon>Dikarya</taxon>
        <taxon>Ascomycota</taxon>
        <taxon>Pezizomycotina</taxon>
        <taxon>Lecanoromycetes</taxon>
        <taxon>OSLEUM clade</taxon>
        <taxon>Lecanoromycetidae</taxon>
        <taxon>Lecanorales</taxon>
        <taxon>Lecanorineae</taxon>
        <taxon>Stereocaulaceae</taxon>
        <taxon>Stereocaulon</taxon>
    </lineage>
</organism>
<keyword evidence="2" id="KW-1185">Reference proteome</keyword>
<reference evidence="1 2" key="1">
    <citation type="submission" date="2024-09" db="EMBL/GenBank/DDBJ databases">
        <title>Rethinking Asexuality: The Enigmatic Case of Functional Sexual Genes in Lepraria (Stereocaulaceae).</title>
        <authorList>
            <person name="Doellman M."/>
            <person name="Sun Y."/>
            <person name="Barcenas-Pena A."/>
            <person name="Lumbsch H.T."/>
            <person name="Grewe F."/>
        </authorList>
    </citation>
    <scope>NUCLEOTIDE SEQUENCE [LARGE SCALE GENOMIC DNA]</scope>
    <source>
        <strain evidence="1 2">Mercado 3170</strain>
    </source>
</reference>
<gene>
    <name evidence="1" type="ORF">N7G274_001600</name>
</gene>
<protein>
    <submittedName>
        <fullName evidence="1">Uncharacterized protein</fullName>
    </submittedName>
</protein>
<dbReference type="EMBL" id="JBEFKJ010000004">
    <property type="protein sequence ID" value="KAL2046153.1"/>
    <property type="molecule type" value="Genomic_DNA"/>
</dbReference>